<dbReference type="Proteomes" id="UP000298652">
    <property type="component" value="Chromosome 6"/>
</dbReference>
<gene>
    <name evidence="1" type="ORF">SEVIR_6G168350v2</name>
</gene>
<keyword evidence="2" id="KW-1185">Reference proteome</keyword>
<organism evidence="1 2">
    <name type="scientific">Setaria viridis</name>
    <name type="common">Green bristlegrass</name>
    <name type="synonym">Setaria italica subsp. viridis</name>
    <dbReference type="NCBI Taxonomy" id="4556"/>
    <lineage>
        <taxon>Eukaryota</taxon>
        <taxon>Viridiplantae</taxon>
        <taxon>Streptophyta</taxon>
        <taxon>Embryophyta</taxon>
        <taxon>Tracheophyta</taxon>
        <taxon>Spermatophyta</taxon>
        <taxon>Magnoliopsida</taxon>
        <taxon>Liliopsida</taxon>
        <taxon>Poales</taxon>
        <taxon>Poaceae</taxon>
        <taxon>PACMAD clade</taxon>
        <taxon>Panicoideae</taxon>
        <taxon>Panicodae</taxon>
        <taxon>Paniceae</taxon>
        <taxon>Cenchrinae</taxon>
        <taxon>Setaria</taxon>
    </lineage>
</organism>
<sequence>MRGGAAADVCRARGDSRQGAWHAWARREPASRTGKCRARATCEG</sequence>
<reference evidence="1" key="1">
    <citation type="submission" date="2019-03" db="EMBL/GenBank/DDBJ databases">
        <title>WGS assembly of Setaria viridis.</title>
        <authorList>
            <person name="Huang P."/>
            <person name="Jenkins J."/>
            <person name="Grimwood J."/>
            <person name="Barry K."/>
            <person name="Healey A."/>
            <person name="Mamidi S."/>
            <person name="Sreedasyam A."/>
            <person name="Shu S."/>
            <person name="Feldman M."/>
            <person name="Wu J."/>
            <person name="Yu Y."/>
            <person name="Chen C."/>
            <person name="Johnson J."/>
            <person name="Rokhsar D."/>
            <person name="Baxter I."/>
            <person name="Schmutz J."/>
            <person name="Brutnell T."/>
            <person name="Kellogg E."/>
        </authorList>
    </citation>
    <scope>NUCLEOTIDE SEQUENCE [LARGE SCALE GENOMIC DNA]</scope>
</reference>
<dbReference type="Gramene" id="TKW10496">
    <property type="protein sequence ID" value="TKW10496"/>
    <property type="gene ID" value="SEVIR_6G168350v2"/>
</dbReference>
<dbReference type="AlphaFoldDB" id="A0A4V6D5H9"/>
<name>A0A4V6D5H9_SETVI</name>
<protein>
    <submittedName>
        <fullName evidence="1">Uncharacterized protein</fullName>
    </submittedName>
</protein>
<dbReference type="EMBL" id="CM016557">
    <property type="protein sequence ID" value="TKW10496.1"/>
    <property type="molecule type" value="Genomic_DNA"/>
</dbReference>
<evidence type="ECO:0000313" key="1">
    <source>
        <dbReference type="EMBL" id="TKW10496.1"/>
    </source>
</evidence>
<accession>A0A4V6D5H9</accession>
<evidence type="ECO:0000313" key="2">
    <source>
        <dbReference type="Proteomes" id="UP000298652"/>
    </source>
</evidence>
<proteinExistence type="predicted"/>